<feature type="transmembrane region" description="Helical" evidence="19">
    <location>
        <begin position="12"/>
        <end position="34"/>
    </location>
</feature>
<evidence type="ECO:0000313" key="21">
    <source>
        <dbReference type="Proteomes" id="UP000008068"/>
    </source>
</evidence>
<dbReference type="GO" id="GO:0038022">
    <property type="term" value="F:G protein-coupled olfactory receptor activity"/>
    <property type="evidence" value="ECO:0007669"/>
    <property type="project" value="TreeGrafter"/>
</dbReference>
<evidence type="ECO:0000256" key="4">
    <source>
        <dbReference type="ARBA" id="ARBA00022606"/>
    </source>
</evidence>
<comment type="function">
    <text evidence="13">An odorant receptor which affects chemotaxis to the volatile odorant diacetyl. Specifies AWA neuronal cell fate via the odr-7 pathway.</text>
</comment>
<feature type="transmembrane region" description="Helical" evidence="19">
    <location>
        <begin position="110"/>
        <end position="130"/>
    </location>
</feature>
<evidence type="ECO:0000256" key="5">
    <source>
        <dbReference type="ARBA" id="ARBA00022692"/>
    </source>
</evidence>
<keyword evidence="2" id="KW-1003">Cell membrane</keyword>
<dbReference type="EMBL" id="GL379811">
    <property type="protein sequence ID" value="EGT43721.1"/>
    <property type="molecule type" value="Genomic_DNA"/>
</dbReference>
<name>G0MTY6_CAEBE</name>
<evidence type="ECO:0000256" key="13">
    <source>
        <dbReference type="ARBA" id="ARBA00054965"/>
    </source>
</evidence>
<feature type="transmembrane region" description="Helical" evidence="19">
    <location>
        <begin position="151"/>
        <end position="172"/>
    </location>
</feature>
<dbReference type="InParanoid" id="G0MTY6"/>
<keyword evidence="4" id="KW-0716">Sensory transduction</keyword>
<evidence type="ECO:0000256" key="14">
    <source>
        <dbReference type="ARBA" id="ARBA00061678"/>
    </source>
</evidence>
<sequence length="369" mass="42506">MLKSPFSIFCKNLQESCTFISVVLNIYLIILIIYKSPKKIGNYKYLMIYICVFEILYTILGVLTKPYVHSYTSRVIVIVDVKNSMFSRSVNKILNSTSSVFLLFLSHRCLFLGLICGFYGCSVSIFAIHFMYRYGALDRNHQKYYKGWKMVLLCCIPIFYGIIWGLTMHFIFEEDKAFTEFIRKDIWDLFELPVEDIVYTGSYYYPEDKYGVKEMNWRAAGGMAVLWFVIGSSTLTVIYFGLSCYFKIRKIRKSTGGEFSKSLQRQLFRALVIQAAIPLLLLYIPCSVVFVCPLIQIDLGNMSAFISVSVAVYPAIDPLPTLIIIKNYRKATIEFFVKSVKLLRESPAASTSSLIQRFSKEKSSPENRH</sequence>
<evidence type="ECO:0000256" key="8">
    <source>
        <dbReference type="ARBA" id="ARBA00023069"/>
    </source>
</evidence>
<dbReference type="PANTHER" id="PTHR22943:SF40">
    <property type="entry name" value="SEVEN TM RECEPTOR"/>
    <property type="match status" value="1"/>
</dbReference>
<reference evidence="21" key="1">
    <citation type="submission" date="2011-07" db="EMBL/GenBank/DDBJ databases">
        <authorList>
            <consortium name="Caenorhabditis brenneri Sequencing and Analysis Consortium"/>
            <person name="Wilson R.K."/>
        </authorList>
    </citation>
    <scope>NUCLEOTIDE SEQUENCE [LARGE SCALE GENOMIC DNA]</scope>
    <source>
        <strain evidence="21">PB2801</strain>
    </source>
</reference>
<evidence type="ECO:0000256" key="6">
    <source>
        <dbReference type="ARBA" id="ARBA00022725"/>
    </source>
</evidence>
<keyword evidence="3" id="KW-0145">Chemotaxis</keyword>
<keyword evidence="6" id="KW-0552">Olfaction</keyword>
<evidence type="ECO:0000256" key="1">
    <source>
        <dbReference type="ARBA" id="ARBA00004272"/>
    </source>
</evidence>
<dbReference type="OrthoDB" id="5816683at2759"/>
<evidence type="ECO:0000313" key="20">
    <source>
        <dbReference type="EMBL" id="EGT43721.1"/>
    </source>
</evidence>
<keyword evidence="5 19" id="KW-0812">Transmembrane</keyword>
<protein>
    <recommendedName>
        <fullName evidence="16">Serpentine receptor class r-10</fullName>
    </recommendedName>
    <alternativeName>
        <fullName evidence="17">Odorant response abnormal protein 10</fullName>
    </alternativeName>
    <alternativeName>
        <fullName evidence="18">Olfactory receptor 10</fullName>
    </alternativeName>
</protein>
<organism evidence="21">
    <name type="scientific">Caenorhabditis brenneri</name>
    <name type="common">Nematode worm</name>
    <dbReference type="NCBI Taxonomy" id="135651"/>
    <lineage>
        <taxon>Eukaryota</taxon>
        <taxon>Metazoa</taxon>
        <taxon>Ecdysozoa</taxon>
        <taxon>Nematoda</taxon>
        <taxon>Chromadorea</taxon>
        <taxon>Rhabditida</taxon>
        <taxon>Rhabditina</taxon>
        <taxon>Rhabditomorpha</taxon>
        <taxon>Rhabditoidea</taxon>
        <taxon>Rhabditidae</taxon>
        <taxon>Peloderinae</taxon>
        <taxon>Caenorhabditis</taxon>
    </lineage>
</organism>
<evidence type="ECO:0000256" key="15">
    <source>
        <dbReference type="ARBA" id="ARBA00064300"/>
    </source>
</evidence>
<gene>
    <name evidence="20" type="primary">Cbn-str-178</name>
    <name evidence="20" type="ORF">CAEBREN_24342</name>
</gene>
<evidence type="ECO:0000256" key="9">
    <source>
        <dbReference type="ARBA" id="ARBA00023136"/>
    </source>
</evidence>
<keyword evidence="7 19" id="KW-1133">Transmembrane helix</keyword>
<feature type="transmembrane region" description="Helical" evidence="19">
    <location>
        <begin position="46"/>
        <end position="64"/>
    </location>
</feature>
<evidence type="ECO:0000256" key="17">
    <source>
        <dbReference type="ARBA" id="ARBA00078653"/>
    </source>
</evidence>
<keyword evidence="8" id="KW-0969">Cilium</keyword>
<feature type="transmembrane region" description="Helical" evidence="19">
    <location>
        <begin position="224"/>
        <end position="246"/>
    </location>
</feature>
<evidence type="ECO:0000256" key="12">
    <source>
        <dbReference type="ARBA" id="ARBA00023273"/>
    </source>
</evidence>
<dbReference type="GO" id="GO:0060170">
    <property type="term" value="C:ciliary membrane"/>
    <property type="evidence" value="ECO:0007669"/>
    <property type="project" value="UniProtKB-SubCell"/>
</dbReference>
<keyword evidence="10" id="KW-0675">Receptor</keyword>
<dbReference type="Proteomes" id="UP000008068">
    <property type="component" value="Unassembled WGS sequence"/>
</dbReference>
<evidence type="ECO:0000256" key="19">
    <source>
        <dbReference type="SAM" id="Phobius"/>
    </source>
</evidence>
<dbReference type="HOGENOM" id="CLU_036335_2_0_1"/>
<comment type="subunit">
    <text evidence="15">Interacts with odr-4.</text>
</comment>
<keyword evidence="12" id="KW-0966">Cell projection</keyword>
<evidence type="ECO:0000256" key="11">
    <source>
        <dbReference type="ARBA" id="ARBA00023180"/>
    </source>
</evidence>
<comment type="subcellular location">
    <subcellularLocation>
        <location evidence="1">Cell projection</location>
        <location evidence="1">Cilium membrane</location>
        <topology evidence="1">Multi-pass membrane protein</topology>
    </subcellularLocation>
</comment>
<keyword evidence="9 19" id="KW-0472">Membrane</keyword>
<evidence type="ECO:0000256" key="16">
    <source>
        <dbReference type="ARBA" id="ARBA00067967"/>
    </source>
</evidence>
<keyword evidence="21" id="KW-1185">Reference proteome</keyword>
<feature type="transmembrane region" description="Helical" evidence="19">
    <location>
        <begin position="267"/>
        <end position="296"/>
    </location>
</feature>
<dbReference type="GO" id="GO:0006935">
    <property type="term" value="P:chemotaxis"/>
    <property type="evidence" value="ECO:0007669"/>
    <property type="project" value="UniProtKB-KW"/>
</dbReference>
<dbReference type="PANTHER" id="PTHR22943">
    <property type="entry name" value="7-TRANSMEMBRANE DOMAIN RECEPTOR C.ELEGANS"/>
    <property type="match status" value="1"/>
</dbReference>
<dbReference type="GO" id="GO:0042048">
    <property type="term" value="P:olfactory behavior"/>
    <property type="evidence" value="ECO:0007669"/>
    <property type="project" value="TreeGrafter"/>
</dbReference>
<comment type="similarity">
    <text evidence="14">Belongs to the nematode receptor-like protein str family.</text>
</comment>
<keyword evidence="11" id="KW-0325">Glycoprotein</keyword>
<evidence type="ECO:0000256" key="2">
    <source>
        <dbReference type="ARBA" id="ARBA00022475"/>
    </source>
</evidence>
<evidence type="ECO:0000256" key="18">
    <source>
        <dbReference type="ARBA" id="ARBA00082489"/>
    </source>
</evidence>
<proteinExistence type="inferred from homology"/>
<feature type="transmembrane region" description="Helical" evidence="19">
    <location>
        <begin position="302"/>
        <end position="325"/>
    </location>
</feature>
<evidence type="ECO:0000256" key="3">
    <source>
        <dbReference type="ARBA" id="ARBA00022500"/>
    </source>
</evidence>
<evidence type="ECO:0000256" key="10">
    <source>
        <dbReference type="ARBA" id="ARBA00023170"/>
    </source>
</evidence>
<dbReference type="Pfam" id="PF10326">
    <property type="entry name" value="7TM_GPCR_Str"/>
    <property type="match status" value="1"/>
</dbReference>
<dbReference type="InterPro" id="IPR019428">
    <property type="entry name" value="7TM_GPCR_serpentine_rcpt_Str"/>
</dbReference>
<dbReference type="AlphaFoldDB" id="G0MTY6"/>
<dbReference type="SUPFAM" id="SSF81321">
    <property type="entry name" value="Family A G protein-coupled receptor-like"/>
    <property type="match status" value="1"/>
</dbReference>
<evidence type="ECO:0000256" key="7">
    <source>
        <dbReference type="ARBA" id="ARBA00022989"/>
    </source>
</evidence>
<dbReference type="OMA" id="GNMSAFI"/>
<dbReference type="FunFam" id="1.20.1070.10:FF:000128">
    <property type="entry name" value="Seven TM Receptor"/>
    <property type="match status" value="1"/>
</dbReference>
<accession>G0MTY6</accession>
<dbReference type="eggNOG" id="ENOG502TFNU">
    <property type="taxonomic scope" value="Eukaryota"/>
</dbReference>